<evidence type="ECO:0000256" key="4">
    <source>
        <dbReference type="ARBA" id="ARBA00022741"/>
    </source>
</evidence>
<evidence type="ECO:0000256" key="8">
    <source>
        <dbReference type="ARBA" id="ARBA00048741"/>
    </source>
</evidence>
<dbReference type="EC" id="6.3.5.4" evidence="3"/>
<comment type="catalytic activity">
    <reaction evidence="8">
        <text>L-aspartate + L-glutamine + ATP + H2O = L-asparagine + L-glutamate + AMP + diphosphate + H(+)</text>
        <dbReference type="Rhea" id="RHEA:12228"/>
        <dbReference type="ChEBI" id="CHEBI:15377"/>
        <dbReference type="ChEBI" id="CHEBI:15378"/>
        <dbReference type="ChEBI" id="CHEBI:29985"/>
        <dbReference type="ChEBI" id="CHEBI:29991"/>
        <dbReference type="ChEBI" id="CHEBI:30616"/>
        <dbReference type="ChEBI" id="CHEBI:33019"/>
        <dbReference type="ChEBI" id="CHEBI:58048"/>
        <dbReference type="ChEBI" id="CHEBI:58359"/>
        <dbReference type="ChEBI" id="CHEBI:456215"/>
        <dbReference type="EC" id="6.3.5.4"/>
    </reaction>
</comment>
<evidence type="ECO:0000256" key="6">
    <source>
        <dbReference type="ARBA" id="ARBA00022888"/>
    </source>
</evidence>
<dbReference type="Gene3D" id="3.40.50.620">
    <property type="entry name" value="HUPs"/>
    <property type="match status" value="1"/>
</dbReference>
<organism evidence="12 13">
    <name type="scientific">Salinispora arenicola</name>
    <dbReference type="NCBI Taxonomy" id="168697"/>
    <lineage>
        <taxon>Bacteria</taxon>
        <taxon>Bacillati</taxon>
        <taxon>Actinomycetota</taxon>
        <taxon>Actinomycetes</taxon>
        <taxon>Micromonosporales</taxon>
        <taxon>Micromonosporaceae</taxon>
        <taxon>Salinispora</taxon>
    </lineage>
</organism>
<evidence type="ECO:0000313" key="12">
    <source>
        <dbReference type="EMBL" id="TQL39491.1"/>
    </source>
</evidence>
<evidence type="ECO:0000256" key="2">
    <source>
        <dbReference type="ARBA" id="ARBA00005752"/>
    </source>
</evidence>
<evidence type="ECO:0000313" key="11">
    <source>
        <dbReference type="EMBL" id="GIM86538.1"/>
    </source>
</evidence>
<dbReference type="InterPro" id="IPR014729">
    <property type="entry name" value="Rossmann-like_a/b/a_fold"/>
</dbReference>
<keyword evidence="6" id="KW-0061">Asparagine biosynthesis</keyword>
<proteinExistence type="inferred from homology"/>
<keyword evidence="5" id="KW-0067">ATP-binding</keyword>
<dbReference type="CDD" id="cd01991">
    <property type="entry name" value="Asn_synthase_B_C"/>
    <property type="match status" value="1"/>
</dbReference>
<dbReference type="Pfam" id="PF13537">
    <property type="entry name" value="GATase_7"/>
    <property type="match status" value="1"/>
</dbReference>
<feature type="region of interest" description="Disordered" evidence="9">
    <location>
        <begin position="615"/>
        <end position="657"/>
    </location>
</feature>
<dbReference type="GO" id="GO:0005524">
    <property type="term" value="F:ATP binding"/>
    <property type="evidence" value="ECO:0007669"/>
    <property type="project" value="UniProtKB-KW"/>
</dbReference>
<dbReference type="PANTHER" id="PTHR43284:SF1">
    <property type="entry name" value="ASPARAGINE SYNTHETASE"/>
    <property type="match status" value="1"/>
</dbReference>
<dbReference type="InterPro" id="IPR006426">
    <property type="entry name" value="Asn_synth_AEB"/>
</dbReference>
<dbReference type="NCBIfam" id="TIGR01536">
    <property type="entry name" value="asn_synth_AEB"/>
    <property type="match status" value="1"/>
</dbReference>
<dbReference type="InterPro" id="IPR017932">
    <property type="entry name" value="GATase_2_dom"/>
</dbReference>
<dbReference type="GO" id="GO:0006529">
    <property type="term" value="P:asparagine biosynthetic process"/>
    <property type="evidence" value="ECO:0007669"/>
    <property type="project" value="UniProtKB-KW"/>
</dbReference>
<dbReference type="InterPro" id="IPR051786">
    <property type="entry name" value="ASN_synthetase/amidase"/>
</dbReference>
<evidence type="ECO:0000256" key="7">
    <source>
        <dbReference type="ARBA" id="ARBA00022962"/>
    </source>
</evidence>
<dbReference type="EMBL" id="VFOL01000001">
    <property type="protein sequence ID" value="TQL39491.1"/>
    <property type="molecule type" value="Genomic_DNA"/>
</dbReference>
<accession>A0A542XUH9</accession>
<dbReference type="GO" id="GO:0004066">
    <property type="term" value="F:asparagine synthase (glutamine-hydrolyzing) activity"/>
    <property type="evidence" value="ECO:0007669"/>
    <property type="project" value="UniProtKB-EC"/>
</dbReference>
<evidence type="ECO:0000259" key="10">
    <source>
        <dbReference type="PROSITE" id="PS51278"/>
    </source>
</evidence>
<comment type="caution">
    <text evidence="12">The sequence shown here is derived from an EMBL/GenBank/DDBJ whole genome shotgun (WGS) entry which is preliminary data.</text>
</comment>
<keyword evidence="4" id="KW-0547">Nucleotide-binding</keyword>
<reference evidence="12 13" key="1">
    <citation type="submission" date="2019-06" db="EMBL/GenBank/DDBJ databases">
        <title>Sequencing the genomes of 1000 actinobacteria strains.</title>
        <authorList>
            <person name="Klenk H.-P."/>
        </authorList>
    </citation>
    <scope>NUCLEOTIDE SEQUENCE [LARGE SCALE GENOMIC DNA]</scope>
    <source>
        <strain evidence="12 13">DSM 44819</strain>
    </source>
</reference>
<sequence length="920" mass="101370">MCGIAGYIGISAFWGEPVLRRMADAQVHRGPDGDGYLTDGLIGLAHRRLAVIDRVGGQQPLRSSDGRYAMVYNGEVYNYRELRAELTDLGHRFTTESDTEVVLAAWIHWGRAALDRFEGMFALAIADLKRGEVLLARDQFGIKPLYLAEDGDGRVFFASEIRPLFTTGAIRPEPDDRTIYRYLRFRIHDDTPRTFFRGVNRLMPGEVALLTSDGGIQRSTYTTLYDDMDALAAAPVPYDRKAQGQFTVALHRAIQARLVSDVPVGTALSGGLDSSTVVATIHRMVASADETARPVGATQQTFSAVFPGDRNDEERYVDAVAATCADALQVHKVHPTPDRFLVDLRDFVRTQEEPVISTAPYAQYCVMRAASEHVTVMLDGQGADEMLAGYLPYYLVHLRGLRGVRAVGELIRSLDVLWRLGRSRLTDAVGRRRLAPATSLLGRDFADTYRYERLPMVRNNIKARLTTDLFRHSLPALLRYEDRNSMRFSIEGRVPFLDTTLLRTVWSLDPSAIIHRGWNKRALRDATADLLPRLVHRRRNKIGFTTPEDRWFQRIKNDVYLIFASQSFGARPYFDRRAVLQAFDDYIAGRGGAETMTFWRMINVELWLREFIDTPPTSETDTAGPAEPGRVVPQRATGPRADEGVHPPAFPKPDFTPNPEKELLTAGGAWARFPLRTDLIATGDDVPALAVNRVGEFFKQGSEMPVPVQRLATAGRWYLFVSEKVIAVAQGRIFNVTDIRSGAWARLLSRFVRRTPYGIGLGHPATMQLAIQEAGLPRILVASAAGAVGKAVGRRGLFYQVAGAAIRAIDGPTEYSAYPANVSAKLAPADPARVAREISAAIRAALSAESAERFGGTVIIDANDFGQDILGQDTGATDAALAEAFVDNPLGQAREQTPFAIVVAQVPASGGHRPACHVAG</sequence>
<dbReference type="GO" id="GO:0005829">
    <property type="term" value="C:cytosol"/>
    <property type="evidence" value="ECO:0007669"/>
    <property type="project" value="TreeGrafter"/>
</dbReference>
<dbReference type="InterPro" id="IPR001962">
    <property type="entry name" value="Asn_synthase"/>
</dbReference>
<evidence type="ECO:0000313" key="14">
    <source>
        <dbReference type="Proteomes" id="UP000677457"/>
    </source>
</evidence>
<dbReference type="SUPFAM" id="SSF52402">
    <property type="entry name" value="Adenine nucleotide alpha hydrolases-like"/>
    <property type="match status" value="1"/>
</dbReference>
<keyword evidence="14" id="KW-1185">Reference proteome</keyword>
<comment type="similarity">
    <text evidence="2">Belongs to the asparagine synthetase family.</text>
</comment>
<dbReference type="RefSeq" id="WP_019030416.1">
    <property type="nucleotide sequence ID" value="NZ_BOQM01000025.1"/>
</dbReference>
<dbReference type="InterPro" id="IPR033738">
    <property type="entry name" value="AsnB_N"/>
</dbReference>
<keyword evidence="6" id="KW-0028">Amino-acid biosynthesis</keyword>
<evidence type="ECO:0000256" key="9">
    <source>
        <dbReference type="SAM" id="MobiDB-lite"/>
    </source>
</evidence>
<dbReference type="Pfam" id="PF00733">
    <property type="entry name" value="Asn_synthase"/>
    <property type="match status" value="1"/>
</dbReference>
<dbReference type="AlphaFoldDB" id="A0A542XUH9"/>
<dbReference type="GeneID" id="93773871"/>
<feature type="domain" description="Glutamine amidotransferase type-2" evidence="10">
    <location>
        <begin position="2"/>
        <end position="213"/>
    </location>
</feature>
<evidence type="ECO:0000313" key="13">
    <source>
        <dbReference type="Proteomes" id="UP000315983"/>
    </source>
</evidence>
<reference evidence="11 14" key="2">
    <citation type="submission" date="2021-03" db="EMBL/GenBank/DDBJ databases">
        <title>Whole genome shotgun sequence of Salinispora arenicola NBRC 105043.</title>
        <authorList>
            <person name="Komaki H."/>
            <person name="Tamura T."/>
        </authorList>
    </citation>
    <scope>NUCLEOTIDE SEQUENCE [LARGE SCALE GENOMIC DNA]</scope>
    <source>
        <strain evidence="11 14">NBRC 105043</strain>
    </source>
</reference>
<dbReference type="Proteomes" id="UP000677457">
    <property type="component" value="Unassembled WGS sequence"/>
</dbReference>
<dbReference type="Gene3D" id="3.60.20.10">
    <property type="entry name" value="Glutamine Phosphoribosylpyrophosphate, subunit 1, domain 1"/>
    <property type="match status" value="1"/>
</dbReference>
<dbReference type="CDD" id="cd00712">
    <property type="entry name" value="AsnB"/>
    <property type="match status" value="1"/>
</dbReference>
<evidence type="ECO:0000256" key="5">
    <source>
        <dbReference type="ARBA" id="ARBA00022840"/>
    </source>
</evidence>
<dbReference type="PROSITE" id="PS51278">
    <property type="entry name" value="GATASE_TYPE_2"/>
    <property type="match status" value="1"/>
</dbReference>
<dbReference type="SUPFAM" id="SSF56235">
    <property type="entry name" value="N-terminal nucleophile aminohydrolases (Ntn hydrolases)"/>
    <property type="match status" value="1"/>
</dbReference>
<keyword evidence="7" id="KW-0315">Glutamine amidotransferase</keyword>
<name>A0A542XUH9_SALAC</name>
<gene>
    <name evidence="12" type="ORF">FB564_4746</name>
    <name evidence="11" type="ORF">Sar04_32740</name>
</gene>
<dbReference type="Proteomes" id="UP000315983">
    <property type="component" value="Unassembled WGS sequence"/>
</dbReference>
<comment type="pathway">
    <text evidence="1">Amino-acid biosynthesis; L-asparagine biosynthesis; L-asparagine from L-aspartate (L-Gln route): step 1/1.</text>
</comment>
<protein>
    <recommendedName>
        <fullName evidence="3">asparagine synthase (glutamine-hydrolyzing)</fullName>
        <ecNumber evidence="3">6.3.5.4</ecNumber>
    </recommendedName>
</protein>
<dbReference type="InterPro" id="IPR029055">
    <property type="entry name" value="Ntn_hydrolases_N"/>
</dbReference>
<dbReference type="EMBL" id="BOQM01000025">
    <property type="protein sequence ID" value="GIM86538.1"/>
    <property type="molecule type" value="Genomic_DNA"/>
</dbReference>
<evidence type="ECO:0000256" key="1">
    <source>
        <dbReference type="ARBA" id="ARBA00005187"/>
    </source>
</evidence>
<dbReference type="SUPFAM" id="SSF144010">
    <property type="entry name" value="CofE-like"/>
    <property type="match status" value="1"/>
</dbReference>
<evidence type="ECO:0000256" key="3">
    <source>
        <dbReference type="ARBA" id="ARBA00012737"/>
    </source>
</evidence>
<dbReference type="PANTHER" id="PTHR43284">
    <property type="entry name" value="ASPARAGINE SYNTHETASE (GLUTAMINE-HYDROLYZING)"/>
    <property type="match status" value="1"/>
</dbReference>